<proteinExistence type="predicted"/>
<gene>
    <name evidence="2" type="ORF">J3Q64DRAFT_1110865</name>
</gene>
<evidence type="ECO:0000313" key="3">
    <source>
        <dbReference type="Proteomes" id="UP001448207"/>
    </source>
</evidence>
<protein>
    <submittedName>
        <fullName evidence="2">HAUS augmin-like complex subunit 4</fullName>
    </submittedName>
</protein>
<evidence type="ECO:0000313" key="2">
    <source>
        <dbReference type="EMBL" id="KAL0085003.1"/>
    </source>
</evidence>
<dbReference type="InterPro" id="IPR029327">
    <property type="entry name" value="HAUS4"/>
</dbReference>
<keyword evidence="3" id="KW-1185">Reference proteome</keyword>
<sequence length="184" mass="21250">MGDKLGPVSETRHRLGVAAVDAESLRSTVEKIKNGLQQRRFDMPLGRIKLTRLVVECIELMLEVLDTTWSIMEEFRLKHEKEMNTVYDEHLGVMVDSIILKTKILHISVLLTTYDKTMVPALESLRNALEKQHQDVQAELSFANKQIEEYHSMGPEFRTLCSAYFDLLTMIQETEDDIRRINNA</sequence>
<dbReference type="EMBL" id="JBCLYO010000011">
    <property type="protein sequence ID" value="KAL0085003.1"/>
    <property type="molecule type" value="Genomic_DNA"/>
</dbReference>
<feature type="coiled-coil region" evidence="1">
    <location>
        <begin position="119"/>
        <end position="146"/>
    </location>
</feature>
<comment type="caution">
    <text evidence="2">The sequence shown here is derived from an EMBL/GenBank/DDBJ whole genome shotgun (WGS) entry which is preliminary data.</text>
</comment>
<reference evidence="2 3" key="1">
    <citation type="submission" date="2024-04" db="EMBL/GenBank/DDBJ databases">
        <title>Symmetric and asymmetric DNA N6-adenine methylation regulates different biological responses in Mucorales.</title>
        <authorList>
            <consortium name="Lawrence Berkeley National Laboratory"/>
            <person name="Lax C."/>
            <person name="Mondo S.J."/>
            <person name="Osorio-Concepcion M."/>
            <person name="Muszewska A."/>
            <person name="Corrochano-Luque M."/>
            <person name="Gutierrez G."/>
            <person name="Riley R."/>
            <person name="Lipzen A."/>
            <person name="Guo J."/>
            <person name="Hundley H."/>
            <person name="Amirebrahimi M."/>
            <person name="Ng V."/>
            <person name="Lorenzo-Gutierrez D."/>
            <person name="Binder U."/>
            <person name="Yang J."/>
            <person name="Song Y."/>
            <person name="Canovas D."/>
            <person name="Navarro E."/>
            <person name="Freitag M."/>
            <person name="Gabaldon T."/>
            <person name="Grigoriev I.V."/>
            <person name="Corrochano L.M."/>
            <person name="Nicolas F.E."/>
            <person name="Garre V."/>
        </authorList>
    </citation>
    <scope>NUCLEOTIDE SEQUENCE [LARGE SCALE GENOMIC DNA]</scope>
    <source>
        <strain evidence="2 3">L51</strain>
    </source>
</reference>
<organism evidence="2 3">
    <name type="scientific">Phycomyces blakesleeanus</name>
    <dbReference type="NCBI Taxonomy" id="4837"/>
    <lineage>
        <taxon>Eukaryota</taxon>
        <taxon>Fungi</taxon>
        <taxon>Fungi incertae sedis</taxon>
        <taxon>Mucoromycota</taxon>
        <taxon>Mucoromycotina</taxon>
        <taxon>Mucoromycetes</taxon>
        <taxon>Mucorales</taxon>
        <taxon>Phycomycetaceae</taxon>
        <taxon>Phycomyces</taxon>
    </lineage>
</organism>
<evidence type="ECO:0000256" key="1">
    <source>
        <dbReference type="SAM" id="Coils"/>
    </source>
</evidence>
<dbReference type="PANTHER" id="PTHR16219">
    <property type="entry name" value="AUGMIN SUBUNIT 4 FAMILY MEMBER"/>
    <property type="match status" value="1"/>
</dbReference>
<dbReference type="Proteomes" id="UP001448207">
    <property type="component" value="Unassembled WGS sequence"/>
</dbReference>
<dbReference type="Pfam" id="PF14735">
    <property type="entry name" value="HAUS4"/>
    <property type="match status" value="1"/>
</dbReference>
<accession>A0ABR3AX67</accession>
<keyword evidence="1" id="KW-0175">Coiled coil</keyword>
<dbReference type="PANTHER" id="PTHR16219:SF1">
    <property type="entry name" value="HAUS AUGMIN-LIKE COMPLEX SUBUNIT 4"/>
    <property type="match status" value="1"/>
</dbReference>
<name>A0ABR3AX67_PHYBL</name>